<proteinExistence type="predicted"/>
<dbReference type="HOGENOM" id="CLU_3236680_0_0_6"/>
<reference evidence="2" key="1">
    <citation type="submission" date="2010-04" db="EMBL/GenBank/DDBJ databases">
        <title>Complete genome sequence of Nitrosococcus halophilus Nc4, a salt-adapted, aerobic obligate ammonia-oxidizing sulfur purple bacterium.</title>
        <authorList>
            <consortium name="US DOE Joint Genome Institute"/>
            <person name="Campbell M.A."/>
            <person name="Malfatti S.A."/>
            <person name="Chain P.S.G."/>
            <person name="Heidelberg J.F."/>
            <person name="Ward B.B."/>
            <person name="Klotz M.G."/>
        </authorList>
    </citation>
    <scope>NUCLEOTIDE SEQUENCE [LARGE SCALE GENOMIC DNA]</scope>
    <source>
        <strain evidence="2">Nc4</strain>
    </source>
</reference>
<protein>
    <recommendedName>
        <fullName evidence="3">Lipoprotein</fullName>
    </recommendedName>
</protein>
<evidence type="ECO:0000313" key="1">
    <source>
        <dbReference type="EMBL" id="ADE16771.1"/>
    </source>
</evidence>
<evidence type="ECO:0000313" key="2">
    <source>
        <dbReference type="Proteomes" id="UP000001844"/>
    </source>
</evidence>
<sequence>MRSVKLGLLLLCAVAFTVGLVGCEMEKSDMAPDQSSFLEQFNR</sequence>
<keyword evidence="2" id="KW-1185">Reference proteome</keyword>
<dbReference type="KEGG" id="nhl:Nhal_3755"/>
<dbReference type="AlphaFoldDB" id="D5C2U6"/>
<name>D5C2U6_NITHN</name>
<dbReference type="PROSITE" id="PS51257">
    <property type="entry name" value="PROKAR_LIPOPROTEIN"/>
    <property type="match status" value="1"/>
</dbReference>
<organism evidence="1 2">
    <name type="scientific">Nitrosococcus halophilus (strain Nc4)</name>
    <dbReference type="NCBI Taxonomy" id="472759"/>
    <lineage>
        <taxon>Bacteria</taxon>
        <taxon>Pseudomonadati</taxon>
        <taxon>Pseudomonadota</taxon>
        <taxon>Gammaproteobacteria</taxon>
        <taxon>Chromatiales</taxon>
        <taxon>Chromatiaceae</taxon>
        <taxon>Nitrosococcus</taxon>
    </lineage>
</organism>
<evidence type="ECO:0008006" key="3">
    <source>
        <dbReference type="Google" id="ProtNLM"/>
    </source>
</evidence>
<gene>
    <name evidence="1" type="ordered locus">Nhal_3755</name>
</gene>
<dbReference type="EMBL" id="CP001798">
    <property type="protein sequence ID" value="ADE16771.1"/>
    <property type="molecule type" value="Genomic_DNA"/>
</dbReference>
<accession>D5C2U6</accession>
<dbReference type="Proteomes" id="UP000001844">
    <property type="component" value="Chromosome"/>
</dbReference>